<feature type="compositionally biased region" description="Basic and acidic residues" evidence="1">
    <location>
        <begin position="16"/>
        <end position="32"/>
    </location>
</feature>
<protein>
    <submittedName>
        <fullName evidence="2">Uncharacterized protein</fullName>
    </submittedName>
</protein>
<name>A0A8X6RG88_TRICX</name>
<feature type="region of interest" description="Disordered" evidence="1">
    <location>
        <begin position="16"/>
        <end position="38"/>
    </location>
</feature>
<comment type="caution">
    <text evidence="2">The sequence shown here is derived from an EMBL/GenBank/DDBJ whole genome shotgun (WGS) entry which is preliminary data.</text>
</comment>
<evidence type="ECO:0000313" key="2">
    <source>
        <dbReference type="EMBL" id="GFX94433.1"/>
    </source>
</evidence>
<dbReference type="AlphaFoldDB" id="A0A8X6RG88"/>
<evidence type="ECO:0000256" key="1">
    <source>
        <dbReference type="SAM" id="MobiDB-lite"/>
    </source>
</evidence>
<sequence length="101" mass="11622">MITLLVQRLRDTRSVADRKRSGRVHNENESGRCGDPFTKNSIEKSVRLHKHHYKMHILAESDERYAWLQQDGAICHTSRDRMLSDVTTPVTSRPGQLNIPA</sequence>
<reference evidence="2" key="1">
    <citation type="submission" date="2020-08" db="EMBL/GenBank/DDBJ databases">
        <title>Multicomponent nature underlies the extraordinary mechanical properties of spider dragline silk.</title>
        <authorList>
            <person name="Kono N."/>
            <person name="Nakamura H."/>
            <person name="Mori M."/>
            <person name="Yoshida Y."/>
            <person name="Ohtoshi R."/>
            <person name="Malay A.D."/>
            <person name="Moran D.A.P."/>
            <person name="Tomita M."/>
            <person name="Numata K."/>
            <person name="Arakawa K."/>
        </authorList>
    </citation>
    <scope>NUCLEOTIDE SEQUENCE</scope>
</reference>
<proteinExistence type="predicted"/>
<dbReference type="EMBL" id="BMAU01021177">
    <property type="protein sequence ID" value="GFX94433.1"/>
    <property type="molecule type" value="Genomic_DNA"/>
</dbReference>
<evidence type="ECO:0000313" key="3">
    <source>
        <dbReference type="Proteomes" id="UP000887159"/>
    </source>
</evidence>
<accession>A0A8X6RG88</accession>
<organism evidence="2 3">
    <name type="scientific">Trichonephila clavipes</name>
    <name type="common">Golden silk orbweaver</name>
    <name type="synonym">Nephila clavipes</name>
    <dbReference type="NCBI Taxonomy" id="2585209"/>
    <lineage>
        <taxon>Eukaryota</taxon>
        <taxon>Metazoa</taxon>
        <taxon>Ecdysozoa</taxon>
        <taxon>Arthropoda</taxon>
        <taxon>Chelicerata</taxon>
        <taxon>Arachnida</taxon>
        <taxon>Araneae</taxon>
        <taxon>Araneomorphae</taxon>
        <taxon>Entelegynae</taxon>
        <taxon>Araneoidea</taxon>
        <taxon>Nephilidae</taxon>
        <taxon>Trichonephila</taxon>
    </lineage>
</organism>
<gene>
    <name evidence="2" type="primary">NCL1_43553</name>
    <name evidence="2" type="ORF">TNCV_4294751</name>
</gene>
<dbReference type="Proteomes" id="UP000887159">
    <property type="component" value="Unassembled WGS sequence"/>
</dbReference>
<keyword evidence="3" id="KW-1185">Reference proteome</keyword>